<reference evidence="1" key="3">
    <citation type="submission" date="2024-05" db="EMBL/GenBank/DDBJ databases">
        <title>Description of novel Chryseobacterium sp. strain C-2.</title>
        <authorList>
            <person name="Saticioglu I.B."/>
        </authorList>
    </citation>
    <scope>NUCLEOTIDE SEQUENCE</scope>
    <source>
        <strain evidence="1">C-2</strain>
    </source>
</reference>
<sequence length="270" mass="32206">MREPIIHHEHPELEYNLWGNNHLKYKGILFTGTIFFDDTNPVSYVEYKNGEYDGNEIAYHQNGQLAEKNFYHEGRYISGKMIYENGQLRHNSENENIIFDEDGLITKKNNVWYYKSGKARLIAEDLKTEIYTEAGDLAILIETVRDDSKRIPVFQTTYYHQVLIKDYNNLTDHIYLYPEDNFEFRQLIFVHVNAWIIEVFRSVNRTEAIHIVNKMISESDNRLKQNLDYRIESVEKTFIHNSKIFIKLLEKGEFDNNDHNFNRSFSKLIF</sequence>
<reference evidence="2" key="1">
    <citation type="submission" date="2021-11" db="EMBL/GenBank/DDBJ databases">
        <title>Description of novel Chryseobacterium species.</title>
        <authorList>
            <person name="Saticioglu I.B."/>
            <person name="Ay H."/>
            <person name="Altun S."/>
            <person name="Duman M."/>
        </authorList>
    </citation>
    <scope>NUCLEOTIDE SEQUENCE</scope>
    <source>
        <strain evidence="2">C-39</strain>
    </source>
</reference>
<evidence type="ECO:0008006" key="5">
    <source>
        <dbReference type="Google" id="ProtNLM"/>
    </source>
</evidence>
<organism evidence="2 4">
    <name type="scientific">Chryseobacterium muglaense</name>
    <dbReference type="NCBI Taxonomy" id="2893752"/>
    <lineage>
        <taxon>Bacteria</taxon>
        <taxon>Pseudomonadati</taxon>
        <taxon>Bacteroidota</taxon>
        <taxon>Flavobacteriia</taxon>
        <taxon>Flavobacteriales</taxon>
        <taxon>Weeksellaceae</taxon>
        <taxon>Chryseobacterium group</taxon>
        <taxon>Chryseobacterium</taxon>
    </lineage>
</organism>
<name>A0A9Q3URG1_9FLAO</name>
<accession>A0A9Q3URG1</accession>
<evidence type="ECO:0000313" key="2">
    <source>
        <dbReference type="EMBL" id="MCC9033012.1"/>
    </source>
</evidence>
<evidence type="ECO:0000313" key="3">
    <source>
        <dbReference type="Proteomes" id="UP000603715"/>
    </source>
</evidence>
<protein>
    <recommendedName>
        <fullName evidence="5">MORN repeat variant</fullName>
    </recommendedName>
</protein>
<comment type="caution">
    <text evidence="2">The sequence shown here is derived from an EMBL/GenBank/DDBJ whole genome shotgun (WGS) entry which is preliminary data.</text>
</comment>
<dbReference type="RefSeq" id="WP_191181681.1">
    <property type="nucleotide sequence ID" value="NZ_JACXXP010000073.1"/>
</dbReference>
<keyword evidence="3" id="KW-1185">Reference proteome</keyword>
<dbReference type="EMBL" id="JAJJML010000001">
    <property type="protein sequence ID" value="MCC9033012.1"/>
    <property type="molecule type" value="Genomic_DNA"/>
</dbReference>
<dbReference type="AlphaFoldDB" id="A0A9Q3URG1"/>
<dbReference type="EMBL" id="JACXXP010000073">
    <property type="protein sequence ID" value="MBD3907343.1"/>
    <property type="molecule type" value="Genomic_DNA"/>
</dbReference>
<dbReference type="Gene3D" id="3.90.930.1">
    <property type="match status" value="1"/>
</dbReference>
<dbReference type="SUPFAM" id="SSF82185">
    <property type="entry name" value="Histone H3 K4-specific methyltransferase SET7/9 N-terminal domain"/>
    <property type="match status" value="1"/>
</dbReference>
<evidence type="ECO:0000313" key="4">
    <source>
        <dbReference type="Proteomes" id="UP001107960"/>
    </source>
</evidence>
<dbReference type="Proteomes" id="UP000603715">
    <property type="component" value="Unassembled WGS sequence"/>
</dbReference>
<proteinExistence type="predicted"/>
<dbReference type="Proteomes" id="UP001107960">
    <property type="component" value="Unassembled WGS sequence"/>
</dbReference>
<reference evidence="3" key="2">
    <citation type="submission" date="2023-07" db="EMBL/GenBank/DDBJ databases">
        <title>Description of novel Chryseobacterium sp. strain C-2.</title>
        <authorList>
            <person name="Saticioglu I.B."/>
        </authorList>
    </citation>
    <scope>NUCLEOTIDE SEQUENCE [LARGE SCALE GENOMIC DNA]</scope>
    <source>
        <strain evidence="3">C-2</strain>
    </source>
</reference>
<evidence type="ECO:0000313" key="1">
    <source>
        <dbReference type="EMBL" id="MBD3907343.1"/>
    </source>
</evidence>
<gene>
    <name evidence="1" type="ORF">IEW27_22485</name>
    <name evidence="2" type="ORF">LNP80_01910</name>
</gene>